<keyword evidence="9" id="KW-1185">Reference proteome</keyword>
<feature type="transmembrane region" description="Helical" evidence="7">
    <location>
        <begin position="264"/>
        <end position="289"/>
    </location>
</feature>
<evidence type="ECO:0000256" key="2">
    <source>
        <dbReference type="ARBA" id="ARBA00022448"/>
    </source>
</evidence>
<keyword evidence="3 7" id="KW-0812">Transmembrane</keyword>
<keyword evidence="4 7" id="KW-1133">Transmembrane helix</keyword>
<feature type="compositionally biased region" description="Polar residues" evidence="6">
    <location>
        <begin position="16"/>
        <end position="26"/>
    </location>
</feature>
<accession>U1GKS5</accession>
<keyword evidence="5 7" id="KW-0472">Membrane</keyword>
<feature type="transmembrane region" description="Helical" evidence="7">
    <location>
        <begin position="111"/>
        <end position="133"/>
    </location>
</feature>
<feature type="transmembrane region" description="Helical" evidence="7">
    <location>
        <begin position="65"/>
        <end position="90"/>
    </location>
</feature>
<dbReference type="HOGENOM" id="CLU_860600_0_0_1"/>
<dbReference type="PANTHER" id="PTHR45649">
    <property type="entry name" value="AMINO-ACID PERMEASE BAT1"/>
    <property type="match status" value="1"/>
</dbReference>
<sequence>MASEKYQQTERKIPGNVQQQDTSFNQTPPMDVAAAHEKGWSNTSHDMADMQRLGKKQEFKGANEWWPISLGWMSSLGWIASISSSIYIVSAQIRAAINVTSPEYAFTNWQYTLMMLAFLIITILFNTWGATVLPLLESISLFGHLAGFIITLIPLWVLCSRNPAAAVFTEVVNNGGWSNTGTACLVSQTTVIFCLLGSDSIVHISEEAENASLNVPRAMWWSYLGNVLMGTIMLITMLFCIGNLDSVIDSDAPYLVLFTNTGSTAVALLLSVVLFILIFAGNITCLATASRETWAFSRDKGFPYSTWISKASLGPRIHTICLI</sequence>
<dbReference type="eggNOG" id="KOG1289">
    <property type="taxonomic scope" value="Eukaryota"/>
</dbReference>
<evidence type="ECO:0000313" key="8">
    <source>
        <dbReference type="EMBL" id="ERF72813.1"/>
    </source>
</evidence>
<dbReference type="GO" id="GO:0022857">
    <property type="term" value="F:transmembrane transporter activity"/>
    <property type="evidence" value="ECO:0007669"/>
    <property type="project" value="InterPro"/>
</dbReference>
<evidence type="ECO:0000256" key="7">
    <source>
        <dbReference type="SAM" id="Phobius"/>
    </source>
</evidence>
<evidence type="ECO:0000256" key="1">
    <source>
        <dbReference type="ARBA" id="ARBA00004141"/>
    </source>
</evidence>
<dbReference type="RefSeq" id="XP_007801535.1">
    <property type="nucleotide sequence ID" value="XM_007803344.1"/>
</dbReference>
<dbReference type="Proteomes" id="UP000019373">
    <property type="component" value="Unassembled WGS sequence"/>
</dbReference>
<dbReference type="InterPro" id="IPR002293">
    <property type="entry name" value="AA/rel_permease1"/>
</dbReference>
<reference evidence="9" key="1">
    <citation type="journal article" date="2014" name="BMC Genomics">
        <title>Genome characteristics reveal the impact of lichenization on lichen-forming fungus Endocarpon pusillum Hedwig (Verrucariales, Ascomycota).</title>
        <authorList>
            <person name="Wang Y.-Y."/>
            <person name="Liu B."/>
            <person name="Zhang X.-Y."/>
            <person name="Zhou Q.-M."/>
            <person name="Zhang T."/>
            <person name="Li H."/>
            <person name="Yu Y.-F."/>
            <person name="Zhang X.-L."/>
            <person name="Hao X.-Y."/>
            <person name="Wang M."/>
            <person name="Wang L."/>
            <person name="Wei J.-C."/>
        </authorList>
    </citation>
    <scope>NUCLEOTIDE SEQUENCE [LARGE SCALE GENOMIC DNA]</scope>
    <source>
        <strain evidence="9">Z07020 / HMAS-L-300199</strain>
    </source>
</reference>
<keyword evidence="2" id="KW-0813">Transport</keyword>
<proteinExistence type="predicted"/>
<evidence type="ECO:0000256" key="4">
    <source>
        <dbReference type="ARBA" id="ARBA00022989"/>
    </source>
</evidence>
<protein>
    <recommendedName>
        <fullName evidence="10">Amino acid transporter transmembrane domain-containing protein</fullName>
    </recommendedName>
</protein>
<evidence type="ECO:0008006" key="10">
    <source>
        <dbReference type="Google" id="ProtNLM"/>
    </source>
</evidence>
<feature type="transmembrane region" description="Helical" evidence="7">
    <location>
        <begin position="223"/>
        <end position="244"/>
    </location>
</feature>
<dbReference type="Pfam" id="PF13520">
    <property type="entry name" value="AA_permease_2"/>
    <property type="match status" value="1"/>
</dbReference>
<dbReference type="GO" id="GO:0016020">
    <property type="term" value="C:membrane"/>
    <property type="evidence" value="ECO:0007669"/>
    <property type="project" value="UniProtKB-SubCell"/>
</dbReference>
<feature type="transmembrane region" description="Helical" evidence="7">
    <location>
        <begin position="139"/>
        <end position="159"/>
    </location>
</feature>
<dbReference type="OrthoDB" id="3257095at2759"/>
<dbReference type="Gene3D" id="1.20.1740.10">
    <property type="entry name" value="Amino acid/polyamine transporter I"/>
    <property type="match status" value="1"/>
</dbReference>
<evidence type="ECO:0000256" key="3">
    <source>
        <dbReference type="ARBA" id="ARBA00022692"/>
    </source>
</evidence>
<evidence type="ECO:0000256" key="6">
    <source>
        <dbReference type="SAM" id="MobiDB-lite"/>
    </source>
</evidence>
<comment type="subcellular location">
    <subcellularLocation>
        <location evidence="1">Membrane</location>
        <topology evidence="1">Multi-pass membrane protein</topology>
    </subcellularLocation>
</comment>
<name>U1GKS5_ENDPU</name>
<dbReference type="OMA" id="PRIHTIC"/>
<dbReference type="EMBL" id="KE721034">
    <property type="protein sequence ID" value="ERF72813.1"/>
    <property type="molecule type" value="Genomic_DNA"/>
</dbReference>
<evidence type="ECO:0000256" key="5">
    <source>
        <dbReference type="ARBA" id="ARBA00023136"/>
    </source>
</evidence>
<gene>
    <name evidence="8" type="ORF">EPUS_04248</name>
</gene>
<evidence type="ECO:0000313" key="9">
    <source>
        <dbReference type="Proteomes" id="UP000019373"/>
    </source>
</evidence>
<dbReference type="GeneID" id="19239279"/>
<dbReference type="AlphaFoldDB" id="U1GKS5"/>
<feature type="region of interest" description="Disordered" evidence="6">
    <location>
        <begin position="1"/>
        <end position="26"/>
    </location>
</feature>
<organism evidence="8 9">
    <name type="scientific">Endocarpon pusillum (strain Z07020 / HMAS-L-300199)</name>
    <name type="common">Lichen-forming fungus</name>
    <dbReference type="NCBI Taxonomy" id="1263415"/>
    <lineage>
        <taxon>Eukaryota</taxon>
        <taxon>Fungi</taxon>
        <taxon>Dikarya</taxon>
        <taxon>Ascomycota</taxon>
        <taxon>Pezizomycotina</taxon>
        <taxon>Eurotiomycetes</taxon>
        <taxon>Chaetothyriomycetidae</taxon>
        <taxon>Verrucariales</taxon>
        <taxon>Verrucariaceae</taxon>
        <taxon>Endocarpon</taxon>
    </lineage>
</organism>
<dbReference type="PANTHER" id="PTHR45649:SF4">
    <property type="entry name" value="TRANSPORTER, PUTATIVE (EUROFUNG)-RELATED"/>
    <property type="match status" value="1"/>
</dbReference>